<dbReference type="InterPro" id="IPR013083">
    <property type="entry name" value="Znf_RING/FYVE/PHD"/>
</dbReference>
<name>R0KU74_ANAPL</name>
<evidence type="ECO:0000313" key="2">
    <source>
        <dbReference type="Proteomes" id="UP000296049"/>
    </source>
</evidence>
<dbReference type="AlphaFoldDB" id="R0KU74"/>
<gene>
    <name evidence="1" type="ORF">Anapl_18190</name>
</gene>
<sequence length="86" mass="9535">MECLNPPLSEVPVDEWFCPACAPMGISAAADHVSEEEVAALVADVIPTTSRLRPHVRTRAIARTRQSERVRATVNRNRITTAQRIQ</sequence>
<reference evidence="2" key="1">
    <citation type="journal article" date="2013" name="Nat. Genet.">
        <title>The duck genome and transcriptome provide insight into an avian influenza virus reservoir species.</title>
        <authorList>
            <person name="Huang Y."/>
            <person name="Li Y."/>
            <person name="Burt D.W."/>
            <person name="Chen H."/>
            <person name="Zhang Y."/>
            <person name="Qian W."/>
            <person name="Kim H."/>
            <person name="Gan S."/>
            <person name="Zhao Y."/>
            <person name="Li J."/>
            <person name="Yi K."/>
            <person name="Feng H."/>
            <person name="Zhu P."/>
            <person name="Li B."/>
            <person name="Liu Q."/>
            <person name="Fairley S."/>
            <person name="Magor K.E."/>
            <person name="Du Z."/>
            <person name="Hu X."/>
            <person name="Goodman L."/>
            <person name="Tafer H."/>
            <person name="Vignal A."/>
            <person name="Lee T."/>
            <person name="Kim K.W."/>
            <person name="Sheng Z."/>
            <person name="An Y."/>
            <person name="Searle S."/>
            <person name="Herrero J."/>
            <person name="Groenen M.A."/>
            <person name="Crooijmans R.P."/>
            <person name="Faraut T."/>
            <person name="Cai Q."/>
            <person name="Webster R.G."/>
            <person name="Aldridge J.R."/>
            <person name="Warren W.C."/>
            <person name="Bartschat S."/>
            <person name="Kehr S."/>
            <person name="Marz M."/>
            <person name="Stadler P.F."/>
            <person name="Smith J."/>
            <person name="Kraus R.H."/>
            <person name="Zhao Y."/>
            <person name="Ren L."/>
            <person name="Fei J."/>
            <person name="Morisson M."/>
            <person name="Kaiser P."/>
            <person name="Griffin D.K."/>
            <person name="Rao M."/>
            <person name="Pitel F."/>
            <person name="Wang J."/>
            <person name="Li N."/>
        </authorList>
    </citation>
    <scope>NUCLEOTIDE SEQUENCE [LARGE SCALE GENOMIC DNA]</scope>
</reference>
<feature type="non-terminal residue" evidence="1">
    <location>
        <position position="86"/>
    </location>
</feature>
<keyword evidence="2" id="KW-1185">Reference proteome</keyword>
<proteinExistence type="predicted"/>
<dbReference type="EMBL" id="KB817844">
    <property type="protein sequence ID" value="EOA92724.1"/>
    <property type="molecule type" value="Genomic_DNA"/>
</dbReference>
<dbReference type="InterPro" id="IPR011011">
    <property type="entry name" value="Znf_FYVE_PHD"/>
</dbReference>
<organism evidence="1 2">
    <name type="scientific">Anas platyrhynchos</name>
    <name type="common">Mallard</name>
    <name type="synonym">Anas boschas</name>
    <dbReference type="NCBI Taxonomy" id="8839"/>
    <lineage>
        <taxon>Eukaryota</taxon>
        <taxon>Metazoa</taxon>
        <taxon>Chordata</taxon>
        <taxon>Craniata</taxon>
        <taxon>Vertebrata</taxon>
        <taxon>Euteleostomi</taxon>
        <taxon>Archelosauria</taxon>
        <taxon>Archosauria</taxon>
        <taxon>Dinosauria</taxon>
        <taxon>Saurischia</taxon>
        <taxon>Theropoda</taxon>
        <taxon>Coelurosauria</taxon>
        <taxon>Aves</taxon>
        <taxon>Neognathae</taxon>
        <taxon>Galloanserae</taxon>
        <taxon>Anseriformes</taxon>
        <taxon>Anatidae</taxon>
        <taxon>Anatinae</taxon>
        <taxon>Anas</taxon>
    </lineage>
</organism>
<protein>
    <submittedName>
        <fullName evidence="1">RING and PHD-finger domain-containing protein KIAA1542</fullName>
    </submittedName>
</protein>
<evidence type="ECO:0000313" key="1">
    <source>
        <dbReference type="EMBL" id="EOA92724.1"/>
    </source>
</evidence>
<dbReference type="SUPFAM" id="SSF57903">
    <property type="entry name" value="FYVE/PHD zinc finger"/>
    <property type="match status" value="1"/>
</dbReference>
<dbReference type="Gene3D" id="3.30.40.10">
    <property type="entry name" value="Zinc/RING finger domain, C3HC4 (zinc finger)"/>
    <property type="match status" value="1"/>
</dbReference>
<dbReference type="PANTHER" id="PTHR12618:SF20">
    <property type="entry name" value="PHD AND RING FINGER DOMAIN-CONTAINING PROTEIN 1"/>
    <property type="match status" value="1"/>
</dbReference>
<dbReference type="Proteomes" id="UP000296049">
    <property type="component" value="Unassembled WGS sequence"/>
</dbReference>
<accession>R0KU74</accession>
<dbReference type="PANTHER" id="PTHR12618">
    <property type="entry name" value="PHD AND RING FINGER DOMAIN-CONTAINING PROTEIN 1"/>
    <property type="match status" value="1"/>
</dbReference>
<dbReference type="InterPro" id="IPR047157">
    <property type="entry name" value="PHRF1/Atg35"/>
</dbReference>